<evidence type="ECO:0000313" key="3">
    <source>
        <dbReference type="Proteomes" id="UP000245934"/>
    </source>
</evidence>
<dbReference type="EMBL" id="QGMZ01000001">
    <property type="protein sequence ID" value="PWR76329.1"/>
    <property type="molecule type" value="Genomic_DNA"/>
</dbReference>
<reference evidence="2 3" key="1">
    <citation type="submission" date="2018-05" db="EMBL/GenBank/DDBJ databases">
        <title>Draft genome of Methanospirillum stamsii Pt1.</title>
        <authorList>
            <person name="Dueholm M.S."/>
            <person name="Nielsen P.H."/>
            <person name="Bakmann L.F."/>
            <person name="Otzen D.E."/>
        </authorList>
    </citation>
    <scope>NUCLEOTIDE SEQUENCE [LARGE SCALE GENOMIC DNA]</scope>
    <source>
        <strain evidence="2 3">Pt1</strain>
    </source>
</reference>
<comment type="similarity">
    <text evidence="1">Belongs to the phD/YefM antitoxin family.</text>
</comment>
<keyword evidence="3" id="KW-1185">Reference proteome</keyword>
<dbReference type="InterPro" id="IPR036165">
    <property type="entry name" value="YefM-like_sf"/>
</dbReference>
<dbReference type="AlphaFoldDB" id="A0A2V2N914"/>
<sequence length="93" mass="10612">MSFISPSDDIRSITDLKHHTREILDQIHKTGRPIFLTVNGRADSVLLDVKQYEKLVQAGTIAGLLKAAEEDIEQDKTRPFKSFIQEFKCLKNI</sequence>
<dbReference type="InterPro" id="IPR006442">
    <property type="entry name" value="Antitoxin_Phd/YefM"/>
</dbReference>
<dbReference type="Gene3D" id="3.40.1620.10">
    <property type="entry name" value="YefM-like domain"/>
    <property type="match status" value="1"/>
</dbReference>
<organism evidence="2 3">
    <name type="scientific">Methanospirillum stamsii</name>
    <dbReference type="NCBI Taxonomy" id="1277351"/>
    <lineage>
        <taxon>Archaea</taxon>
        <taxon>Methanobacteriati</taxon>
        <taxon>Methanobacteriota</taxon>
        <taxon>Stenosarchaea group</taxon>
        <taxon>Methanomicrobia</taxon>
        <taxon>Methanomicrobiales</taxon>
        <taxon>Methanospirillaceae</taxon>
        <taxon>Methanospirillum</taxon>
    </lineage>
</organism>
<dbReference type="RefSeq" id="WP_109939148.1">
    <property type="nucleotide sequence ID" value="NZ_CP176366.1"/>
</dbReference>
<dbReference type="OrthoDB" id="375389at2157"/>
<proteinExistence type="inferred from homology"/>
<gene>
    <name evidence="2" type="ORF">DLD82_00535</name>
</gene>
<dbReference type="NCBIfam" id="TIGR01552">
    <property type="entry name" value="phd_fam"/>
    <property type="match status" value="1"/>
</dbReference>
<accession>A0A2V2N914</accession>
<comment type="caution">
    <text evidence="2">The sequence shown here is derived from an EMBL/GenBank/DDBJ whole genome shotgun (WGS) entry which is preliminary data.</text>
</comment>
<evidence type="ECO:0000256" key="1">
    <source>
        <dbReference type="ARBA" id="ARBA00009981"/>
    </source>
</evidence>
<dbReference type="GeneID" id="97610329"/>
<protein>
    <submittedName>
        <fullName evidence="2">Type II toxin-antitoxin system Phd/YefM family antitoxin</fullName>
    </submittedName>
</protein>
<evidence type="ECO:0000313" key="2">
    <source>
        <dbReference type="EMBL" id="PWR76329.1"/>
    </source>
</evidence>
<dbReference type="SUPFAM" id="SSF143120">
    <property type="entry name" value="YefM-like"/>
    <property type="match status" value="1"/>
</dbReference>
<dbReference type="Pfam" id="PF02604">
    <property type="entry name" value="PhdYeFM_antitox"/>
    <property type="match status" value="1"/>
</dbReference>
<name>A0A2V2N914_9EURY</name>
<dbReference type="Proteomes" id="UP000245934">
    <property type="component" value="Unassembled WGS sequence"/>
</dbReference>